<feature type="domain" description="Thiolase N-terminal" evidence="1">
    <location>
        <begin position="18"/>
        <end position="49"/>
    </location>
</feature>
<dbReference type="EMBL" id="MU167379">
    <property type="protein sequence ID" value="KAG0141600.1"/>
    <property type="molecule type" value="Genomic_DNA"/>
</dbReference>
<dbReference type="InterPro" id="IPR016039">
    <property type="entry name" value="Thiolase-like"/>
</dbReference>
<proteinExistence type="predicted"/>
<dbReference type="GO" id="GO:0016747">
    <property type="term" value="F:acyltransferase activity, transferring groups other than amino-acyl groups"/>
    <property type="evidence" value="ECO:0007669"/>
    <property type="project" value="InterPro"/>
</dbReference>
<protein>
    <recommendedName>
        <fullName evidence="1">Thiolase N-terminal domain-containing protein</fullName>
    </recommendedName>
</protein>
<dbReference type="AlphaFoldDB" id="A0A9P6N824"/>
<comment type="caution">
    <text evidence="2">The sequence shown here is derived from an EMBL/GenBank/DDBJ whole genome shotgun (WGS) entry which is preliminary data.</text>
</comment>
<dbReference type="Gene3D" id="3.40.47.10">
    <property type="match status" value="1"/>
</dbReference>
<organism evidence="2 3">
    <name type="scientific">Cronartium quercuum f. sp. fusiforme G11</name>
    <dbReference type="NCBI Taxonomy" id="708437"/>
    <lineage>
        <taxon>Eukaryota</taxon>
        <taxon>Fungi</taxon>
        <taxon>Dikarya</taxon>
        <taxon>Basidiomycota</taxon>
        <taxon>Pucciniomycotina</taxon>
        <taxon>Pucciniomycetes</taxon>
        <taxon>Pucciniales</taxon>
        <taxon>Coleosporiaceae</taxon>
        <taxon>Cronartium</taxon>
    </lineage>
</organism>
<keyword evidence="3" id="KW-1185">Reference proteome</keyword>
<name>A0A9P6N824_9BASI</name>
<reference evidence="2" key="1">
    <citation type="submission" date="2013-11" db="EMBL/GenBank/DDBJ databases">
        <title>Genome sequence of the fusiform rust pathogen reveals effectors for host alternation and coevolution with pine.</title>
        <authorList>
            <consortium name="DOE Joint Genome Institute"/>
            <person name="Smith K."/>
            <person name="Pendleton A."/>
            <person name="Kubisiak T."/>
            <person name="Anderson C."/>
            <person name="Salamov A."/>
            <person name="Aerts A."/>
            <person name="Riley R."/>
            <person name="Clum A."/>
            <person name="Lindquist E."/>
            <person name="Ence D."/>
            <person name="Campbell M."/>
            <person name="Kronenberg Z."/>
            <person name="Feau N."/>
            <person name="Dhillon B."/>
            <person name="Hamelin R."/>
            <person name="Burleigh J."/>
            <person name="Smith J."/>
            <person name="Yandell M."/>
            <person name="Nelson C."/>
            <person name="Grigoriev I."/>
            <person name="Davis J."/>
        </authorList>
    </citation>
    <scope>NUCLEOTIDE SEQUENCE</scope>
    <source>
        <strain evidence="2">G11</strain>
    </source>
</reference>
<sequence length="55" mass="5856">MPEKISDKVTAVPEVADCYIDGVTAKSLGKLKPVFSKAGSTHAGNASQLMQQPYF</sequence>
<accession>A0A9P6N824</accession>
<evidence type="ECO:0000313" key="2">
    <source>
        <dbReference type="EMBL" id="KAG0141600.1"/>
    </source>
</evidence>
<dbReference type="InterPro" id="IPR020616">
    <property type="entry name" value="Thiolase_N"/>
</dbReference>
<gene>
    <name evidence="2" type="ORF">CROQUDRAFT_98575</name>
</gene>
<dbReference type="Pfam" id="PF00108">
    <property type="entry name" value="Thiolase_N"/>
    <property type="match status" value="1"/>
</dbReference>
<evidence type="ECO:0000259" key="1">
    <source>
        <dbReference type="Pfam" id="PF00108"/>
    </source>
</evidence>
<evidence type="ECO:0000313" key="3">
    <source>
        <dbReference type="Proteomes" id="UP000886653"/>
    </source>
</evidence>
<dbReference type="Proteomes" id="UP000886653">
    <property type="component" value="Unassembled WGS sequence"/>
</dbReference>